<dbReference type="Proteomes" id="UP000494108">
    <property type="component" value="Unassembled WGS sequence"/>
</dbReference>
<reference evidence="3 4" key="1">
    <citation type="submission" date="2020-04" db="EMBL/GenBank/DDBJ databases">
        <authorList>
            <person name="De Canck E."/>
        </authorList>
    </citation>
    <scope>NUCLEOTIDE SEQUENCE [LARGE SCALE GENOMIC DNA]</scope>
    <source>
        <strain evidence="3 4">LMG 3431</strain>
    </source>
</reference>
<accession>A0A6S6YPY2</accession>
<dbReference type="EMBL" id="CADIJX010000002">
    <property type="protein sequence ID" value="CAB3635533.1"/>
    <property type="molecule type" value="Genomic_DNA"/>
</dbReference>
<dbReference type="InterPro" id="IPR052513">
    <property type="entry name" value="Thioester_dehydratase-like"/>
</dbReference>
<gene>
    <name evidence="3" type="ORF">LMG3431_01523</name>
</gene>
<dbReference type="Gene3D" id="6.10.30.10">
    <property type="match status" value="1"/>
</dbReference>
<dbReference type="PANTHER" id="PTHR34075">
    <property type="entry name" value="BLR3430 PROTEIN"/>
    <property type="match status" value="1"/>
</dbReference>
<evidence type="ECO:0000313" key="4">
    <source>
        <dbReference type="Proteomes" id="UP000494108"/>
    </source>
</evidence>
<evidence type="ECO:0008006" key="5">
    <source>
        <dbReference type="Google" id="ProtNLM"/>
    </source>
</evidence>
<dbReference type="PANTHER" id="PTHR34075:SF5">
    <property type="entry name" value="BLR3430 PROTEIN"/>
    <property type="match status" value="1"/>
</dbReference>
<proteinExistence type="predicted"/>
<dbReference type="InterPro" id="IPR012340">
    <property type="entry name" value="NA-bd_OB-fold"/>
</dbReference>
<evidence type="ECO:0000313" key="3">
    <source>
        <dbReference type="EMBL" id="CAB3635533.1"/>
    </source>
</evidence>
<dbReference type="AlphaFoldDB" id="A0A6S6YPY2"/>
<dbReference type="InterPro" id="IPR002878">
    <property type="entry name" value="ChsH2_C"/>
</dbReference>
<protein>
    <recommendedName>
        <fullName evidence="5">Zn-ribbon domain-containing OB-fold protein</fullName>
    </recommendedName>
</protein>
<dbReference type="SUPFAM" id="SSF50249">
    <property type="entry name" value="Nucleic acid-binding proteins"/>
    <property type="match status" value="1"/>
</dbReference>
<dbReference type="Pfam" id="PF01796">
    <property type="entry name" value="OB_ChsH2_C"/>
    <property type="match status" value="1"/>
</dbReference>
<dbReference type="RefSeq" id="WP_175173864.1">
    <property type="nucleotide sequence ID" value="NZ_CADIJX010000002.1"/>
</dbReference>
<keyword evidence="4" id="KW-1185">Reference proteome</keyword>
<organism evidence="3 4">
    <name type="scientific">Achromobacter pestifer</name>
    <dbReference type="NCBI Taxonomy" id="1353889"/>
    <lineage>
        <taxon>Bacteria</taxon>
        <taxon>Pseudomonadati</taxon>
        <taxon>Pseudomonadota</taxon>
        <taxon>Betaproteobacteria</taxon>
        <taxon>Burkholderiales</taxon>
        <taxon>Alcaligenaceae</taxon>
        <taxon>Achromobacter</taxon>
    </lineage>
</organism>
<dbReference type="InterPro" id="IPR022002">
    <property type="entry name" value="ChsH2_Znr"/>
</dbReference>
<dbReference type="Pfam" id="PF12172">
    <property type="entry name" value="zf-ChsH2"/>
    <property type="match status" value="1"/>
</dbReference>
<feature type="domain" description="ChsH2 rubredoxin-like zinc ribbon" evidence="2">
    <location>
        <begin position="18"/>
        <end position="52"/>
    </location>
</feature>
<name>A0A6S6YPY2_9BURK</name>
<sequence length="130" mass="14349">MPHTATEPAASAERHYFEQLAQGRFMIPQCQACARHHFYPRVICPHCGADTLRWTEPSGQGQVYSTTIVRSKAGDYTVCLVDLAEGPRLMSRVVDMPPDAVRIGMPVQARIDTVDGEPLLVFVAQPGERA</sequence>
<feature type="domain" description="ChsH2 C-terminal OB-fold" evidence="1">
    <location>
        <begin position="54"/>
        <end position="111"/>
    </location>
</feature>
<evidence type="ECO:0000259" key="2">
    <source>
        <dbReference type="Pfam" id="PF12172"/>
    </source>
</evidence>
<evidence type="ECO:0000259" key="1">
    <source>
        <dbReference type="Pfam" id="PF01796"/>
    </source>
</evidence>